<dbReference type="AlphaFoldDB" id="A0A9W6MQG5"/>
<evidence type="ECO:0000313" key="2">
    <source>
        <dbReference type="Proteomes" id="UP001143486"/>
    </source>
</evidence>
<comment type="caution">
    <text evidence="1">The sequence shown here is derived from an EMBL/GenBank/DDBJ whole genome shotgun (WGS) entry which is preliminary data.</text>
</comment>
<dbReference type="Proteomes" id="UP001143486">
    <property type="component" value="Unassembled WGS sequence"/>
</dbReference>
<keyword evidence="2" id="KW-1185">Reference proteome</keyword>
<proteinExistence type="predicted"/>
<organism evidence="1 2">
    <name type="scientific">Maricaulis virginensis</name>
    <dbReference type="NCBI Taxonomy" id="144022"/>
    <lineage>
        <taxon>Bacteria</taxon>
        <taxon>Pseudomonadati</taxon>
        <taxon>Pseudomonadota</taxon>
        <taxon>Alphaproteobacteria</taxon>
        <taxon>Maricaulales</taxon>
        <taxon>Maricaulaceae</taxon>
        <taxon>Maricaulis</taxon>
    </lineage>
</organism>
<accession>A0A9W6MQG5</accession>
<sequence>MTRQVIGQGLAAGLGRFVRLRRPRLDFGLNRWGLSGLGDLLVLQPHLKLIETFRAGAELVTPKSGQLVLELLDEKVAIIELALEHTDRALEGVDVIGKLAWRGDHGLNIYLSRSVM</sequence>
<gene>
    <name evidence="1" type="ORF">GCM10017621_34590</name>
</gene>
<name>A0A9W6MQG5_9PROT</name>
<evidence type="ECO:0000313" key="1">
    <source>
        <dbReference type="EMBL" id="GLK53951.1"/>
    </source>
</evidence>
<protein>
    <submittedName>
        <fullName evidence="1">Uncharacterized protein</fullName>
    </submittedName>
</protein>
<reference evidence="1" key="2">
    <citation type="submission" date="2023-01" db="EMBL/GenBank/DDBJ databases">
        <authorList>
            <person name="Sun Q."/>
            <person name="Evtushenko L."/>
        </authorList>
    </citation>
    <scope>NUCLEOTIDE SEQUENCE</scope>
    <source>
        <strain evidence="1">VKM B-1513</strain>
    </source>
</reference>
<dbReference type="EMBL" id="BSFE01000016">
    <property type="protein sequence ID" value="GLK53951.1"/>
    <property type="molecule type" value="Genomic_DNA"/>
</dbReference>
<reference evidence="1" key="1">
    <citation type="journal article" date="2014" name="Int. J. Syst. Evol. Microbiol.">
        <title>Complete genome sequence of Corynebacterium casei LMG S-19264T (=DSM 44701T), isolated from a smear-ripened cheese.</title>
        <authorList>
            <consortium name="US DOE Joint Genome Institute (JGI-PGF)"/>
            <person name="Walter F."/>
            <person name="Albersmeier A."/>
            <person name="Kalinowski J."/>
            <person name="Ruckert C."/>
        </authorList>
    </citation>
    <scope>NUCLEOTIDE SEQUENCE</scope>
    <source>
        <strain evidence="1">VKM B-1513</strain>
    </source>
</reference>